<reference evidence="1 2" key="1">
    <citation type="journal article" date="2009" name="J. Bacteriol.">
        <title>Complete genome sequence of Robiginitalea biformata HTCC2501.</title>
        <authorList>
            <person name="Oh H.M."/>
            <person name="Giovannoni S.J."/>
            <person name="Lee K."/>
            <person name="Ferriera S."/>
            <person name="Johnson J."/>
            <person name="Cho J.C."/>
        </authorList>
    </citation>
    <scope>NUCLEOTIDE SEQUENCE [LARGE SCALE GENOMIC DNA]</scope>
    <source>
        <strain evidence="2">ATCC BAA-864 / HTCC2501 / KCTC 12146</strain>
    </source>
</reference>
<gene>
    <name evidence="1" type="ordered locus">RB2501_14459</name>
</gene>
<dbReference type="STRING" id="313596.RB2501_14459"/>
<dbReference type="InterPro" id="IPR021314">
    <property type="entry name" value="DUF2911"/>
</dbReference>
<dbReference type="InterPro" id="IPR011990">
    <property type="entry name" value="TPR-like_helical_dom_sf"/>
</dbReference>
<dbReference type="SUPFAM" id="SSF48452">
    <property type="entry name" value="TPR-like"/>
    <property type="match status" value="1"/>
</dbReference>
<dbReference type="InterPro" id="IPR011717">
    <property type="entry name" value="TPR-4"/>
</dbReference>
<dbReference type="eggNOG" id="COG0457">
    <property type="taxonomic scope" value="Bacteria"/>
</dbReference>
<dbReference type="EMBL" id="CP001712">
    <property type="protein sequence ID" value="EAR15538.1"/>
    <property type="molecule type" value="Genomic_DNA"/>
</dbReference>
<dbReference type="Pfam" id="PF07721">
    <property type="entry name" value="TPR_4"/>
    <property type="match status" value="2"/>
</dbReference>
<proteinExistence type="predicted"/>
<dbReference type="Proteomes" id="UP000009049">
    <property type="component" value="Chromosome"/>
</dbReference>
<sequence length="377" mass="41759">MEQIYSLQGQVASRLQKMVFPLLLGLMAYPIQAQLDLPRGSQMARVTQRVGISDITIEYSRPAVNGREIWGALVPYGMNNLGFGSAAESPWRAGANENTTFSLTHDALVEGEPLPAGTYGLHMVVHPDNRATVIFSNNSGAWGSYFYDPSEDALRVEVGTTEIPHTEWLEYGFTDLSANGATASLRWEKKEIPFKVEFDTPSLTMAFIRQKLQNQEGFTRQSWEQAANYALNNGGDLDEALGWINAAISGQFFSQKDFNNLSIKAQILDAQGKTEASEAAIDEAMQLGTVFQVHGYGRQLIARGQPEQALRVFQKNAKNHKNTWPVDYGLARGYSALGDYQKALRHLKIARERAPDELNQNAIEANIAKLEAGEDIN</sequence>
<dbReference type="HOGENOM" id="CLU_062228_0_0_10"/>
<dbReference type="KEGG" id="rbi:RB2501_14459"/>
<evidence type="ECO:0000313" key="2">
    <source>
        <dbReference type="Proteomes" id="UP000009049"/>
    </source>
</evidence>
<accession>A4CKY9</accession>
<keyword evidence="2" id="KW-1185">Reference proteome</keyword>
<dbReference type="Gene3D" id="1.25.40.10">
    <property type="entry name" value="Tetratricopeptide repeat domain"/>
    <property type="match status" value="1"/>
</dbReference>
<dbReference type="RefSeq" id="WP_015754854.1">
    <property type="nucleotide sequence ID" value="NC_013222.1"/>
</dbReference>
<dbReference type="GO" id="GO:0042802">
    <property type="term" value="F:identical protein binding"/>
    <property type="evidence" value="ECO:0007669"/>
    <property type="project" value="InterPro"/>
</dbReference>
<name>A4CKY9_ROBBH</name>
<organism evidence="1 2">
    <name type="scientific">Robiginitalea biformata (strain ATCC BAA-864 / DSM 15991 / KCTC 12146 / HTCC2501)</name>
    <dbReference type="NCBI Taxonomy" id="313596"/>
    <lineage>
        <taxon>Bacteria</taxon>
        <taxon>Pseudomonadati</taxon>
        <taxon>Bacteroidota</taxon>
        <taxon>Flavobacteriia</taxon>
        <taxon>Flavobacteriales</taxon>
        <taxon>Flavobacteriaceae</taxon>
        <taxon>Robiginitalea</taxon>
    </lineage>
</organism>
<dbReference type="Pfam" id="PF11138">
    <property type="entry name" value="DUF2911"/>
    <property type="match status" value="1"/>
</dbReference>
<evidence type="ECO:0000313" key="1">
    <source>
        <dbReference type="EMBL" id="EAR15538.1"/>
    </source>
</evidence>
<protein>
    <submittedName>
        <fullName evidence="1">Uncharacterized protein</fullName>
    </submittedName>
</protein>
<dbReference type="AlphaFoldDB" id="A4CKY9"/>